<protein>
    <submittedName>
        <fullName evidence="1">Uncharacterized protein</fullName>
    </submittedName>
</protein>
<accession>A0AAV6TQE0</accession>
<organism evidence="1 2">
    <name type="scientific">Oedothorax gibbosus</name>
    <dbReference type="NCBI Taxonomy" id="931172"/>
    <lineage>
        <taxon>Eukaryota</taxon>
        <taxon>Metazoa</taxon>
        <taxon>Ecdysozoa</taxon>
        <taxon>Arthropoda</taxon>
        <taxon>Chelicerata</taxon>
        <taxon>Arachnida</taxon>
        <taxon>Araneae</taxon>
        <taxon>Araneomorphae</taxon>
        <taxon>Entelegynae</taxon>
        <taxon>Araneoidea</taxon>
        <taxon>Linyphiidae</taxon>
        <taxon>Erigoninae</taxon>
        <taxon>Oedothorax</taxon>
    </lineage>
</organism>
<comment type="caution">
    <text evidence="1">The sequence shown here is derived from an EMBL/GenBank/DDBJ whole genome shotgun (WGS) entry which is preliminary data.</text>
</comment>
<reference evidence="1 2" key="1">
    <citation type="journal article" date="2022" name="Nat. Ecol. Evol.">
        <title>A masculinizing supergene underlies an exaggerated male reproductive morph in a spider.</title>
        <authorList>
            <person name="Hendrickx F."/>
            <person name="De Corte Z."/>
            <person name="Sonet G."/>
            <person name="Van Belleghem S.M."/>
            <person name="Kostlbacher S."/>
            <person name="Vangestel C."/>
        </authorList>
    </citation>
    <scope>NUCLEOTIDE SEQUENCE [LARGE SCALE GENOMIC DNA]</scope>
    <source>
        <strain evidence="1">W744_W776</strain>
    </source>
</reference>
<sequence length="148" mass="16611">MGDTLTDNSVLPWFCVEFVISEGPDHHSVETQSSPTSKPREIRSAGLFGDETWNQGEGYRTIRVQSDASATMDWFHSLHHSSDQLCEQQATRQLQPRNGNSLQRRHTTLTSNKSSLTGLLNIEHGAYATEQANPSKITWSVEDCSIHR</sequence>
<keyword evidence="2" id="KW-1185">Reference proteome</keyword>
<evidence type="ECO:0000313" key="2">
    <source>
        <dbReference type="Proteomes" id="UP000827092"/>
    </source>
</evidence>
<dbReference type="AlphaFoldDB" id="A0AAV6TQE0"/>
<evidence type="ECO:0000313" key="1">
    <source>
        <dbReference type="EMBL" id="KAG8174008.1"/>
    </source>
</evidence>
<dbReference type="Proteomes" id="UP000827092">
    <property type="component" value="Unassembled WGS sequence"/>
</dbReference>
<name>A0AAV6TQE0_9ARAC</name>
<proteinExistence type="predicted"/>
<gene>
    <name evidence="1" type="ORF">JTE90_000964</name>
</gene>
<dbReference type="EMBL" id="JAFNEN010001361">
    <property type="protein sequence ID" value="KAG8174008.1"/>
    <property type="molecule type" value="Genomic_DNA"/>
</dbReference>